<evidence type="ECO:0000256" key="1">
    <source>
        <dbReference type="RuleBase" id="RU363098"/>
    </source>
</evidence>
<accession>A0A0N4UNZ9</accession>
<keyword evidence="1" id="KW-0548">Nucleotidyltransferase</keyword>
<dbReference type="InterPro" id="IPR057596">
    <property type="entry name" value="RDRP_core"/>
</dbReference>
<dbReference type="AlphaFoldDB" id="A0A0N4UNZ9"/>
<proteinExistence type="inferred from homology"/>
<name>A0A0N4UNZ9_DRAME</name>
<organism evidence="3 4">
    <name type="scientific">Dracunculus medinensis</name>
    <name type="common">Guinea worm</name>
    <dbReference type="NCBI Taxonomy" id="318479"/>
    <lineage>
        <taxon>Eukaryota</taxon>
        <taxon>Metazoa</taxon>
        <taxon>Ecdysozoa</taxon>
        <taxon>Nematoda</taxon>
        <taxon>Chromadorea</taxon>
        <taxon>Rhabditida</taxon>
        <taxon>Spirurina</taxon>
        <taxon>Dracunculoidea</taxon>
        <taxon>Dracunculidae</taxon>
        <taxon>Dracunculus</taxon>
    </lineage>
</organism>
<protein>
    <recommendedName>
        <fullName evidence="1">RNA-dependent RNA polymerase</fullName>
        <ecNumber evidence="1">2.7.7.48</ecNumber>
    </recommendedName>
</protein>
<evidence type="ECO:0000313" key="3">
    <source>
        <dbReference type="Proteomes" id="UP000038040"/>
    </source>
</evidence>
<comment type="catalytic activity">
    <reaction evidence="1">
        <text>RNA(n) + a ribonucleoside 5'-triphosphate = RNA(n+1) + diphosphate</text>
        <dbReference type="Rhea" id="RHEA:21248"/>
        <dbReference type="Rhea" id="RHEA-COMP:14527"/>
        <dbReference type="Rhea" id="RHEA-COMP:17342"/>
        <dbReference type="ChEBI" id="CHEBI:33019"/>
        <dbReference type="ChEBI" id="CHEBI:61557"/>
        <dbReference type="ChEBI" id="CHEBI:140395"/>
        <dbReference type="EC" id="2.7.7.48"/>
    </reaction>
</comment>
<comment type="similarity">
    <text evidence="1">Belongs to the RdRP family.</text>
</comment>
<dbReference type="GO" id="GO:0003968">
    <property type="term" value="F:RNA-directed RNA polymerase activity"/>
    <property type="evidence" value="ECO:0007669"/>
    <property type="project" value="UniProtKB-KW"/>
</dbReference>
<dbReference type="Proteomes" id="UP000038040">
    <property type="component" value="Unplaced"/>
</dbReference>
<keyword evidence="1" id="KW-0696">RNA-directed RNA polymerase</keyword>
<dbReference type="GO" id="GO:0003723">
    <property type="term" value="F:RNA binding"/>
    <property type="evidence" value="ECO:0007669"/>
    <property type="project" value="UniProtKB-KW"/>
</dbReference>
<reference evidence="4" key="1">
    <citation type="submission" date="2017-02" db="UniProtKB">
        <authorList>
            <consortium name="WormBaseParasite"/>
        </authorList>
    </citation>
    <scope>IDENTIFICATION</scope>
</reference>
<dbReference type="PANTHER" id="PTHR23079:SF55">
    <property type="entry name" value="RNA-DIRECTED RNA POLYMERASE"/>
    <property type="match status" value="1"/>
</dbReference>
<dbReference type="InterPro" id="IPR007855">
    <property type="entry name" value="RDRP"/>
</dbReference>
<dbReference type="PANTHER" id="PTHR23079">
    <property type="entry name" value="RNA-DEPENDENT RNA POLYMERASE"/>
    <property type="match status" value="1"/>
</dbReference>
<sequence length="315" mass="36162">LVSEADAVEVLSSHLSIPINFRQLQNNGFIFNDEPFFRSLLISIYRCSIGPELLEQFTSLRDFKLRQSIEVSDYQQMHKSKLVLPSSLGRTMYGVFDETGLLQYGQVFVQYSSNIRNPSSSPIIHKGPVLVTKNPCHVAGDIRLFEAVYQNSLKHLRDMIVFPRYGPRPYPDEMAAMIFPKFIPVEYQESPNTEDLVYFFLKYLRQDSLGKISNAHLIMADRIIGPFSLKNHKISSSIKYIKLIQNYSEICDNIAKKCSVAVDFPKTGRPATRLTAQEQSDLVPDYMQNSFNASYPSRRLLSKLYRFDNFDLSLI</sequence>
<keyword evidence="1" id="KW-0694">RNA-binding</keyword>
<evidence type="ECO:0000313" key="4">
    <source>
        <dbReference type="WBParaSite" id="DME_0000966501-mRNA-1"/>
    </source>
</evidence>
<dbReference type="Pfam" id="PF05183">
    <property type="entry name" value="RdRP"/>
    <property type="match status" value="2"/>
</dbReference>
<dbReference type="EC" id="2.7.7.48" evidence="1"/>
<dbReference type="WBParaSite" id="DME_0000966501-mRNA-1">
    <property type="protein sequence ID" value="DME_0000966501-mRNA-1"/>
    <property type="gene ID" value="DME_0000966501"/>
</dbReference>
<dbReference type="GO" id="GO:0031380">
    <property type="term" value="C:nuclear RNA-directed RNA polymerase complex"/>
    <property type="evidence" value="ECO:0007669"/>
    <property type="project" value="TreeGrafter"/>
</dbReference>
<keyword evidence="1" id="KW-0808">Transferase</keyword>
<feature type="domain" description="RDRP core" evidence="2">
    <location>
        <begin position="184"/>
        <end position="306"/>
    </location>
</feature>
<feature type="domain" description="RDRP core" evidence="2">
    <location>
        <begin position="75"/>
        <end position="175"/>
    </location>
</feature>
<dbReference type="GO" id="GO:0030422">
    <property type="term" value="P:siRNA processing"/>
    <property type="evidence" value="ECO:0007669"/>
    <property type="project" value="TreeGrafter"/>
</dbReference>
<evidence type="ECO:0000259" key="2">
    <source>
        <dbReference type="Pfam" id="PF05183"/>
    </source>
</evidence>